<organism evidence="1 2">
    <name type="scientific">Lignipirellula cremea</name>
    <dbReference type="NCBI Taxonomy" id="2528010"/>
    <lineage>
        <taxon>Bacteria</taxon>
        <taxon>Pseudomonadati</taxon>
        <taxon>Planctomycetota</taxon>
        <taxon>Planctomycetia</taxon>
        <taxon>Pirellulales</taxon>
        <taxon>Pirellulaceae</taxon>
        <taxon>Lignipirellula</taxon>
    </lineage>
</organism>
<sequence length="280" mass="29793">MPTLPTIEELKTLPLRALVAYGARAALRVEPLRWVEAALHESPYDFHPAAQACVLAASFARGETMTGACATALQTHALARSIKSSPTRRAVLAAGYAADAAAKASFADYARQAANYSADAAGMACNIDYVFTPKLNATVIAEDVAYSAANAVIASCGANDSEALARAAVRDYKKLRSLRLGSFPELGKCVDLGPLEQLWPEGASRWLSRAGKLSPPADRAALAIWYSAGMKRHKEVRVCTLICQCFNLSPDELPQALATLQAEQLISADTPSEPTLVAMK</sequence>
<dbReference type="KEGG" id="lcre:Pla8534_21330"/>
<keyword evidence="2" id="KW-1185">Reference proteome</keyword>
<proteinExistence type="predicted"/>
<dbReference type="RefSeq" id="WP_145052596.1">
    <property type="nucleotide sequence ID" value="NZ_CP036433.1"/>
</dbReference>
<evidence type="ECO:0000313" key="1">
    <source>
        <dbReference type="EMBL" id="QDU94344.1"/>
    </source>
</evidence>
<name>A0A518DR96_9BACT</name>
<accession>A0A518DR96</accession>
<dbReference type="AlphaFoldDB" id="A0A518DR96"/>
<dbReference type="Proteomes" id="UP000317648">
    <property type="component" value="Chromosome"/>
</dbReference>
<reference evidence="1 2" key="1">
    <citation type="submission" date="2019-02" db="EMBL/GenBank/DDBJ databases">
        <title>Deep-cultivation of Planctomycetes and their phenomic and genomic characterization uncovers novel biology.</title>
        <authorList>
            <person name="Wiegand S."/>
            <person name="Jogler M."/>
            <person name="Boedeker C."/>
            <person name="Pinto D."/>
            <person name="Vollmers J."/>
            <person name="Rivas-Marin E."/>
            <person name="Kohn T."/>
            <person name="Peeters S.H."/>
            <person name="Heuer A."/>
            <person name="Rast P."/>
            <person name="Oberbeckmann S."/>
            <person name="Bunk B."/>
            <person name="Jeske O."/>
            <person name="Meyerdierks A."/>
            <person name="Storesund J.E."/>
            <person name="Kallscheuer N."/>
            <person name="Luecker S."/>
            <person name="Lage O.M."/>
            <person name="Pohl T."/>
            <person name="Merkel B.J."/>
            <person name="Hornburger P."/>
            <person name="Mueller R.-W."/>
            <person name="Bruemmer F."/>
            <person name="Labrenz M."/>
            <person name="Spormann A.M."/>
            <person name="Op den Camp H."/>
            <person name="Overmann J."/>
            <person name="Amann R."/>
            <person name="Jetten M.S.M."/>
            <person name="Mascher T."/>
            <person name="Medema M.H."/>
            <person name="Devos D.P."/>
            <person name="Kaster A.-K."/>
            <person name="Ovreas L."/>
            <person name="Rohde M."/>
            <person name="Galperin M.Y."/>
            <person name="Jogler C."/>
        </authorList>
    </citation>
    <scope>NUCLEOTIDE SEQUENCE [LARGE SCALE GENOMIC DNA]</scope>
    <source>
        <strain evidence="1 2">Pla85_3_4</strain>
    </source>
</reference>
<gene>
    <name evidence="1" type="ORF">Pla8534_21330</name>
</gene>
<dbReference type="EMBL" id="CP036433">
    <property type="protein sequence ID" value="QDU94344.1"/>
    <property type="molecule type" value="Genomic_DNA"/>
</dbReference>
<dbReference type="OrthoDB" id="9915203at2"/>
<protein>
    <submittedName>
        <fullName evidence="1">Uncharacterized protein</fullName>
    </submittedName>
</protein>
<evidence type="ECO:0000313" key="2">
    <source>
        <dbReference type="Proteomes" id="UP000317648"/>
    </source>
</evidence>